<sequence length="123" mass="14153">MESQESVTFEDVAVVFTQEEWALLDTSQRKLFRDVMLENISHLVSIGSQFYKSDVISHLEQGEQLSREGICFLQGQSPDWEGDLKKQEVICMQHICKKDTSLISAMSLISFEKPEFSHSRGFF</sequence>
<dbReference type="PROSITE" id="PS50805">
    <property type="entry name" value="KRAB"/>
    <property type="match status" value="1"/>
</dbReference>
<dbReference type="PANTHER" id="PTHR23232:SF136">
    <property type="entry name" value="KRAB DOMAIN-CONTAINING PROTEIN"/>
    <property type="match status" value="1"/>
</dbReference>
<feature type="domain" description="KRAB" evidence="1">
    <location>
        <begin position="7"/>
        <end position="78"/>
    </location>
</feature>
<dbReference type="RefSeq" id="XP_070454561.1">
    <property type="nucleotide sequence ID" value="XM_070598460.1"/>
</dbReference>
<evidence type="ECO:0000313" key="3">
    <source>
        <dbReference type="RefSeq" id="XP_070454561.1"/>
    </source>
</evidence>
<dbReference type="Pfam" id="PF01352">
    <property type="entry name" value="KRAB"/>
    <property type="match status" value="1"/>
</dbReference>
<dbReference type="SUPFAM" id="SSF109640">
    <property type="entry name" value="KRAB domain (Kruppel-associated box)"/>
    <property type="match status" value="1"/>
</dbReference>
<reference evidence="3 4" key="1">
    <citation type="submission" date="2025-05" db="UniProtKB">
        <authorList>
            <consortium name="RefSeq"/>
        </authorList>
    </citation>
    <scope>IDENTIFICATION</scope>
    <source>
        <tissue evidence="3 4">Blood</tissue>
    </source>
</reference>
<dbReference type="GeneID" id="103560538"/>
<protein>
    <submittedName>
        <fullName evidence="3 4">Zinc finger protein 596 isoform X4</fullName>
    </submittedName>
</protein>
<dbReference type="CDD" id="cd07765">
    <property type="entry name" value="KRAB_A-box"/>
    <property type="match status" value="1"/>
</dbReference>
<evidence type="ECO:0000313" key="4">
    <source>
        <dbReference type="RefSeq" id="XP_070454562.1"/>
    </source>
</evidence>
<proteinExistence type="predicted"/>
<organism evidence="2 5">
    <name type="scientific">Equus przewalskii</name>
    <name type="common">Przewalski's horse</name>
    <name type="synonym">Equus caballus przewalskii</name>
    <dbReference type="NCBI Taxonomy" id="9798"/>
    <lineage>
        <taxon>Eukaryota</taxon>
        <taxon>Metazoa</taxon>
        <taxon>Chordata</taxon>
        <taxon>Craniata</taxon>
        <taxon>Vertebrata</taxon>
        <taxon>Euteleostomi</taxon>
        <taxon>Mammalia</taxon>
        <taxon>Eutheria</taxon>
        <taxon>Laurasiatheria</taxon>
        <taxon>Perissodactyla</taxon>
        <taxon>Equidae</taxon>
        <taxon>Equus</taxon>
    </lineage>
</organism>
<dbReference type="PANTHER" id="PTHR23232">
    <property type="entry name" value="KRAB DOMAIN C2H2 ZINC FINGER"/>
    <property type="match status" value="1"/>
</dbReference>
<dbReference type="RefSeq" id="XP_070454563.1">
    <property type="nucleotide sequence ID" value="XM_070598462.1"/>
</dbReference>
<evidence type="ECO:0000259" key="1">
    <source>
        <dbReference type="PROSITE" id="PS50805"/>
    </source>
</evidence>
<accession>A0ABM4MPE5</accession>
<dbReference type="Proteomes" id="UP001652662">
    <property type="component" value="Chromosome 28"/>
</dbReference>
<dbReference type="InterPro" id="IPR001909">
    <property type="entry name" value="KRAB"/>
</dbReference>
<dbReference type="InterPro" id="IPR050169">
    <property type="entry name" value="Krueppel_C2H2_ZnF"/>
</dbReference>
<keyword evidence="2" id="KW-1185">Reference proteome</keyword>
<dbReference type="Gene3D" id="6.10.140.140">
    <property type="match status" value="1"/>
</dbReference>
<evidence type="ECO:0000313" key="5">
    <source>
        <dbReference type="RefSeq" id="XP_070454563.1"/>
    </source>
</evidence>
<evidence type="ECO:0000313" key="2">
    <source>
        <dbReference type="Proteomes" id="UP001652662"/>
    </source>
</evidence>
<name>A0ABM4MPE5_EQUPR</name>
<dbReference type="RefSeq" id="XP_070454562.1">
    <property type="nucleotide sequence ID" value="XM_070598461.1"/>
</dbReference>
<gene>
    <name evidence="3 4 5" type="primary">ZNF596</name>
</gene>
<dbReference type="SMART" id="SM00349">
    <property type="entry name" value="KRAB"/>
    <property type="match status" value="1"/>
</dbReference>
<dbReference type="InterPro" id="IPR036051">
    <property type="entry name" value="KRAB_dom_sf"/>
</dbReference>